<proteinExistence type="predicted"/>
<evidence type="ECO:0008006" key="3">
    <source>
        <dbReference type="Google" id="ProtNLM"/>
    </source>
</evidence>
<evidence type="ECO:0000313" key="1">
    <source>
        <dbReference type="EMBL" id="AUG84687.1"/>
    </source>
</evidence>
<accession>A0A3Q8C6J9</accession>
<dbReference type="Proteomes" id="UP000273025">
    <property type="component" value="Segment"/>
</dbReference>
<reference evidence="1 2" key="1">
    <citation type="submission" date="2017-11" db="EMBL/GenBank/DDBJ databases">
        <title>Isolation and Characterization of phages of Lactobacillus pentosus and plantarum.</title>
        <authorList>
            <person name="Qi R."/>
            <person name="Yu M."/>
            <person name="Tang T."/>
            <person name="Qiao X."/>
            <person name="Li Y."/>
        </authorList>
    </citation>
    <scope>NUCLEOTIDE SEQUENCE [LARGE SCALE GENOMIC DNA]</scope>
</reference>
<dbReference type="Gene3D" id="3.40.960.10">
    <property type="entry name" value="VSR Endonuclease"/>
    <property type="match status" value="1"/>
</dbReference>
<keyword evidence="2" id="KW-1185">Reference proteome</keyword>
<organism evidence="1 2">
    <name type="scientific">Lactobacillus phage Lpa804</name>
    <dbReference type="NCBI Taxonomy" id="2059850"/>
    <lineage>
        <taxon>Viruses</taxon>
        <taxon>Duplodnaviria</taxon>
        <taxon>Heunggongvirae</taxon>
        <taxon>Uroviricota</taxon>
        <taxon>Caudoviricetes</taxon>
        <taxon>Herelleviridae</taxon>
        <taxon>Harbinvirus</taxon>
        <taxon>Harbinvirus Lpa804</taxon>
    </lineage>
</organism>
<evidence type="ECO:0000313" key="2">
    <source>
        <dbReference type="Proteomes" id="UP000273025"/>
    </source>
</evidence>
<dbReference type="EMBL" id="MG557979">
    <property type="protein sequence ID" value="AUG84687.1"/>
    <property type="molecule type" value="Genomic_DNA"/>
</dbReference>
<name>A0A3Q8C6J9_9CAUD</name>
<sequence>MTKRKTNSEFRNEVRSLGGGEYTPLDPYTLSKNKIRMRHDTCGLVYEVTPNNFIRGKRCPDCSRFTSPEDFYDKFNKQNSNPYISMESSFYDYETPIVVYCSLHNYRSVLMPTSILRGSYLCKYCRGIANKKKQVKTISDFEQQLYLSHKGSIIALEKYKSTHEKIKFKCTVCGSTFKSEPNSVLRISGCPVCSQSHGEDAVSEYLTEHNIRYTPQKTFSECVYKRKLPFDFYLPEYNTLIEFDGKQHREAIDFFGGAVAFKSQKIRDSIKDSFAHNNGITLIRIGSINEIDKVLNRQLKRK</sequence>
<gene>
    <name evidence="1" type="ORF">Lpa804_169</name>
</gene>
<protein>
    <recommendedName>
        <fullName evidence="3">Homing endonuclease</fullName>
    </recommendedName>
</protein>